<evidence type="ECO:0000256" key="1">
    <source>
        <dbReference type="ARBA" id="ARBA00023239"/>
    </source>
</evidence>
<dbReference type="Gene3D" id="3.20.20.140">
    <property type="entry name" value="Metal-dependent hydrolases"/>
    <property type="match status" value="1"/>
</dbReference>
<dbReference type="EMBL" id="AP022582">
    <property type="protein sequence ID" value="BBY02524.1"/>
    <property type="molecule type" value="Genomic_DNA"/>
</dbReference>
<keyword evidence="3" id="KW-0378">Hydrolase</keyword>
<dbReference type="Pfam" id="PF04909">
    <property type="entry name" value="Amidohydro_2"/>
    <property type="match status" value="1"/>
</dbReference>
<dbReference type="GO" id="GO:0016787">
    <property type="term" value="F:hydrolase activity"/>
    <property type="evidence" value="ECO:0007669"/>
    <property type="project" value="UniProtKB-KW"/>
</dbReference>
<dbReference type="GO" id="GO:0019748">
    <property type="term" value="P:secondary metabolic process"/>
    <property type="evidence" value="ECO:0007669"/>
    <property type="project" value="TreeGrafter"/>
</dbReference>
<evidence type="ECO:0000313" key="3">
    <source>
        <dbReference type="EMBL" id="BBY02524.1"/>
    </source>
</evidence>
<evidence type="ECO:0000313" key="4">
    <source>
        <dbReference type="Proteomes" id="UP000466632"/>
    </source>
</evidence>
<gene>
    <name evidence="3" type="ORF">MSEO_30230</name>
</gene>
<dbReference type="AlphaFoldDB" id="A0A7I7P206"/>
<feature type="domain" description="Amidohydrolase-related" evidence="2">
    <location>
        <begin position="95"/>
        <end position="393"/>
    </location>
</feature>
<dbReference type="KEGG" id="mseo:MSEO_30230"/>
<keyword evidence="1" id="KW-0456">Lyase</keyword>
<dbReference type="SUPFAM" id="SSF51556">
    <property type="entry name" value="Metallo-dependent hydrolases"/>
    <property type="match status" value="1"/>
</dbReference>
<dbReference type="PANTHER" id="PTHR21240:SF28">
    <property type="entry name" value="ISO-OROTATE DECARBOXYLASE (EUROFUNG)"/>
    <property type="match status" value="1"/>
</dbReference>
<dbReference type="PANTHER" id="PTHR21240">
    <property type="entry name" value="2-AMINO-3-CARBOXYLMUCONATE-6-SEMIALDEHYDE DECARBOXYLASE"/>
    <property type="match status" value="1"/>
</dbReference>
<organism evidence="3 4">
    <name type="scientific">Mycobacterium seoulense</name>
    <dbReference type="NCBI Taxonomy" id="386911"/>
    <lineage>
        <taxon>Bacteria</taxon>
        <taxon>Bacillati</taxon>
        <taxon>Actinomycetota</taxon>
        <taxon>Actinomycetes</taxon>
        <taxon>Mycobacteriales</taxon>
        <taxon>Mycobacteriaceae</taxon>
        <taxon>Mycobacterium</taxon>
    </lineage>
</organism>
<proteinExistence type="predicted"/>
<protein>
    <submittedName>
        <fullName evidence="3">Amidohydrolase</fullName>
    </submittedName>
</protein>
<keyword evidence="4" id="KW-1185">Reference proteome</keyword>
<dbReference type="Proteomes" id="UP000466632">
    <property type="component" value="Chromosome"/>
</dbReference>
<dbReference type="InterPro" id="IPR032465">
    <property type="entry name" value="ACMSD"/>
</dbReference>
<dbReference type="InterPro" id="IPR032466">
    <property type="entry name" value="Metal_Hydrolase"/>
</dbReference>
<reference evidence="3 4" key="1">
    <citation type="journal article" date="2019" name="Emerg. Microbes Infect.">
        <title>Comprehensive subspecies identification of 175 nontuberculous mycobacteria species based on 7547 genomic profiles.</title>
        <authorList>
            <person name="Matsumoto Y."/>
            <person name="Kinjo T."/>
            <person name="Motooka D."/>
            <person name="Nabeya D."/>
            <person name="Jung N."/>
            <person name="Uechi K."/>
            <person name="Horii T."/>
            <person name="Iida T."/>
            <person name="Fujita J."/>
            <person name="Nakamura S."/>
        </authorList>
    </citation>
    <scope>NUCLEOTIDE SEQUENCE [LARGE SCALE GENOMIC DNA]</scope>
    <source>
        <strain evidence="3 4">JCM 16018</strain>
    </source>
</reference>
<dbReference type="GO" id="GO:0005737">
    <property type="term" value="C:cytoplasm"/>
    <property type="evidence" value="ECO:0007669"/>
    <property type="project" value="TreeGrafter"/>
</dbReference>
<name>A0A7I7P206_9MYCO</name>
<dbReference type="InterPro" id="IPR006680">
    <property type="entry name" value="Amidohydro-rel"/>
</dbReference>
<accession>A0A7I7P206</accession>
<dbReference type="GO" id="GO:0016831">
    <property type="term" value="F:carboxy-lyase activity"/>
    <property type="evidence" value="ECO:0007669"/>
    <property type="project" value="InterPro"/>
</dbReference>
<evidence type="ECO:0000259" key="2">
    <source>
        <dbReference type="Pfam" id="PF04909"/>
    </source>
</evidence>
<sequence length="396" mass="44476">MCDVTSEPYGLWDADNHFYEVRDCFSRHIESKYKDVAIQARMHPDGNEYWHCGDKVLTFCNVKFDKTEAPGSFKEILNNPELGGFDDARDESSMLPAFHDQQARLELMDSQNVEGTILFPSMANGIEQDLLDNPEVLYANLRSYNRWVEEDWGFGSNGRIFGTGCLSLADADLAVEELDRLLKAGVKVVYLRPAPGGGAQPCSIADPKFDPFWARLEEAKVPVGFHVSAGFFDASTVWGEKPRPGTRDTSALQFAMFHVEIPIMTTLAAMVLHNLFGRFPGLRVISVEHGCGWVPYLLKTLNKAAWWGRFGDWPGGTLPDRPSEMFKRNVYVVPFHEDNTPELVKRIGANRVLMGSDYPHAEGLAQPAEFAEGLTDLDPGCVHRIMRDNLRELLMN</sequence>